<dbReference type="Proteomes" id="UP000670947">
    <property type="component" value="Unassembled WGS sequence"/>
</dbReference>
<dbReference type="PROSITE" id="PS50943">
    <property type="entry name" value="HTH_CROC1"/>
    <property type="match status" value="1"/>
</dbReference>
<dbReference type="InterPro" id="IPR001387">
    <property type="entry name" value="Cro/C1-type_HTH"/>
</dbReference>
<dbReference type="CDD" id="cd00093">
    <property type="entry name" value="HTH_XRE"/>
    <property type="match status" value="1"/>
</dbReference>
<name>A0ABS3W5Z2_9BACL</name>
<comment type="caution">
    <text evidence="2">The sequence shown here is derived from an EMBL/GenBank/DDBJ whole genome shotgun (WGS) entry which is preliminary data.</text>
</comment>
<dbReference type="Gene3D" id="3.30.450.20">
    <property type="entry name" value="PAS domain"/>
    <property type="match status" value="1"/>
</dbReference>
<evidence type="ECO:0000259" key="1">
    <source>
        <dbReference type="PROSITE" id="PS50943"/>
    </source>
</evidence>
<dbReference type="InterPro" id="IPR010982">
    <property type="entry name" value="Lambda_DNA-bd_dom_sf"/>
</dbReference>
<evidence type="ECO:0000313" key="2">
    <source>
        <dbReference type="EMBL" id="MBO7743730.1"/>
    </source>
</evidence>
<dbReference type="SUPFAM" id="SSF47413">
    <property type="entry name" value="lambda repressor-like DNA-binding domains"/>
    <property type="match status" value="1"/>
</dbReference>
<dbReference type="SMART" id="SM00530">
    <property type="entry name" value="HTH_XRE"/>
    <property type="match status" value="1"/>
</dbReference>
<dbReference type="Gene3D" id="1.10.260.40">
    <property type="entry name" value="lambda repressor-like DNA-binding domains"/>
    <property type="match status" value="1"/>
</dbReference>
<dbReference type="RefSeq" id="WP_208846768.1">
    <property type="nucleotide sequence ID" value="NZ_JAGGDJ010000003.1"/>
</dbReference>
<reference evidence="2 3" key="1">
    <citation type="submission" date="2021-03" db="EMBL/GenBank/DDBJ databases">
        <title>Paenibacillus artemisicola MWE-103 whole genome sequence.</title>
        <authorList>
            <person name="Ham Y.J."/>
        </authorList>
    </citation>
    <scope>NUCLEOTIDE SEQUENCE [LARGE SCALE GENOMIC DNA]</scope>
    <source>
        <strain evidence="2 3">MWE-103</strain>
    </source>
</reference>
<organism evidence="2 3">
    <name type="scientific">Paenibacillus artemisiicola</name>
    <dbReference type="NCBI Taxonomy" id="1172618"/>
    <lineage>
        <taxon>Bacteria</taxon>
        <taxon>Bacillati</taxon>
        <taxon>Bacillota</taxon>
        <taxon>Bacilli</taxon>
        <taxon>Bacillales</taxon>
        <taxon>Paenibacillaceae</taxon>
        <taxon>Paenibacillus</taxon>
    </lineage>
</organism>
<dbReference type="EMBL" id="JAGGDJ010000003">
    <property type="protein sequence ID" value="MBO7743730.1"/>
    <property type="molecule type" value="Genomic_DNA"/>
</dbReference>
<feature type="domain" description="HTH cro/C1-type" evidence="1">
    <location>
        <begin position="263"/>
        <end position="318"/>
    </location>
</feature>
<sequence length="323" mass="36439">MVDVFAHAPDAVLIVRTFRNKRFVYACNEAFQTLTGFKSERLIGLELASLPLAGTNPLWPIVERLCASLTRRNPEAFAESPFSLSEHAPLFGELHAKRMKATDDESFAMITIRDRSEHKWIEDAAYERDPFVSMLLTTAGTIVSLRSYRGPIHYDRLELSRTESSRFVVRQDRARVRDGLRELQDDRKTGEFRFTLQLFRDRFQVHSLVKPFYRGDGSFKCFAILVVDMLPVKGAFAQAAPPAGTADAAVPGRGEPTDSSYKLRLLMLEKRLSVTQLAENTNISLTTISNIRNGKIKKPQRLTAELIASQLGVAPSDIWSAYR</sequence>
<dbReference type="Pfam" id="PF13443">
    <property type="entry name" value="HTH_26"/>
    <property type="match status" value="1"/>
</dbReference>
<protein>
    <submittedName>
        <fullName evidence="2">Helix-turn-helix transcriptional regulator</fullName>
    </submittedName>
</protein>
<proteinExistence type="predicted"/>
<evidence type="ECO:0000313" key="3">
    <source>
        <dbReference type="Proteomes" id="UP000670947"/>
    </source>
</evidence>
<accession>A0ABS3W5Z2</accession>
<keyword evidence="3" id="KW-1185">Reference proteome</keyword>
<gene>
    <name evidence="2" type="ORF">I8J29_05945</name>
</gene>